<keyword evidence="4 11" id="KW-0028">Amino-acid biosynthesis</keyword>
<comment type="caution">
    <text evidence="11">Lacks conserved residue(s) required for the propagation of feature annotation.</text>
</comment>
<dbReference type="Proteomes" id="UP000319576">
    <property type="component" value="Chromosome"/>
</dbReference>
<evidence type="ECO:0000256" key="4">
    <source>
        <dbReference type="ARBA" id="ARBA00022605"/>
    </source>
</evidence>
<evidence type="ECO:0000313" key="12">
    <source>
        <dbReference type="EMBL" id="QDU22275.1"/>
    </source>
</evidence>
<gene>
    <name evidence="12" type="primary">aroL</name>
    <name evidence="11" type="synonym">aroK</name>
    <name evidence="12" type="ORF">ETAA1_42530</name>
</gene>
<keyword evidence="11" id="KW-0460">Magnesium</keyword>
<dbReference type="GO" id="GO:0008652">
    <property type="term" value="P:amino acid biosynthetic process"/>
    <property type="evidence" value="ECO:0007669"/>
    <property type="project" value="UniProtKB-KW"/>
</dbReference>
<keyword evidence="11" id="KW-0963">Cytoplasm</keyword>
<dbReference type="EMBL" id="CP036273">
    <property type="protein sequence ID" value="QDU22275.1"/>
    <property type="molecule type" value="Genomic_DNA"/>
</dbReference>
<dbReference type="InterPro" id="IPR000623">
    <property type="entry name" value="Shikimate_kinase/TSH1"/>
</dbReference>
<dbReference type="GO" id="GO:0000287">
    <property type="term" value="F:magnesium ion binding"/>
    <property type="evidence" value="ECO:0007669"/>
    <property type="project" value="UniProtKB-UniRule"/>
</dbReference>
<evidence type="ECO:0000256" key="10">
    <source>
        <dbReference type="ARBA" id="ARBA00048567"/>
    </source>
</evidence>
<dbReference type="RefSeq" id="WP_145241876.1">
    <property type="nucleotide sequence ID" value="NZ_CP036273.1"/>
</dbReference>
<feature type="binding site" evidence="11">
    <location>
        <begin position="13"/>
        <end position="18"/>
    </location>
    <ligand>
        <name>ATP</name>
        <dbReference type="ChEBI" id="CHEBI:30616"/>
    </ligand>
</feature>
<comment type="subcellular location">
    <subcellularLocation>
        <location evidence="11">Cytoplasm</location>
    </subcellularLocation>
</comment>
<dbReference type="GO" id="GO:0009423">
    <property type="term" value="P:chorismate biosynthetic process"/>
    <property type="evidence" value="ECO:0007669"/>
    <property type="project" value="UniProtKB-UniRule"/>
</dbReference>
<comment type="similarity">
    <text evidence="2 11">Belongs to the shikimate kinase family.</text>
</comment>
<dbReference type="HAMAP" id="MF_00109">
    <property type="entry name" value="Shikimate_kinase"/>
    <property type="match status" value="1"/>
</dbReference>
<feature type="binding site" evidence="11">
    <location>
        <position position="59"/>
    </location>
    <ligand>
        <name>substrate</name>
    </ligand>
</feature>
<keyword evidence="13" id="KW-1185">Reference proteome</keyword>
<comment type="subunit">
    <text evidence="11">Monomer.</text>
</comment>
<keyword evidence="9 11" id="KW-0057">Aromatic amino acid biosynthesis</keyword>
<dbReference type="GO" id="GO:0005829">
    <property type="term" value="C:cytosol"/>
    <property type="evidence" value="ECO:0007669"/>
    <property type="project" value="TreeGrafter"/>
</dbReference>
<comment type="function">
    <text evidence="11">Catalyzes the specific phosphorylation of the 3-hydroxyl group of shikimic acid using ATP as a cosubstrate.</text>
</comment>
<dbReference type="InterPro" id="IPR031322">
    <property type="entry name" value="Shikimate/glucono_kinase"/>
</dbReference>
<evidence type="ECO:0000256" key="2">
    <source>
        <dbReference type="ARBA" id="ARBA00006997"/>
    </source>
</evidence>
<keyword evidence="8 11" id="KW-0067">ATP-binding</keyword>
<feature type="binding site" evidence="11">
    <location>
        <position position="17"/>
    </location>
    <ligand>
        <name>Mg(2+)</name>
        <dbReference type="ChEBI" id="CHEBI:18420"/>
    </ligand>
</feature>
<dbReference type="PANTHER" id="PTHR21087:SF16">
    <property type="entry name" value="SHIKIMATE KINASE 1, CHLOROPLASTIC"/>
    <property type="match status" value="1"/>
</dbReference>
<evidence type="ECO:0000256" key="9">
    <source>
        <dbReference type="ARBA" id="ARBA00023141"/>
    </source>
</evidence>
<dbReference type="EC" id="2.7.1.71" evidence="3 11"/>
<keyword evidence="5 11" id="KW-0808">Transferase</keyword>
<dbReference type="OrthoDB" id="9800332at2"/>
<dbReference type="UniPathway" id="UPA00053">
    <property type="reaction ID" value="UER00088"/>
</dbReference>
<dbReference type="PROSITE" id="PS01128">
    <property type="entry name" value="SHIKIMATE_KINASE"/>
    <property type="match status" value="1"/>
</dbReference>
<comment type="pathway">
    <text evidence="1 11">Metabolic intermediate biosynthesis; chorismate biosynthesis; chorismate from D-erythrose 4-phosphate and phosphoenolpyruvate: step 5/7.</text>
</comment>
<comment type="catalytic activity">
    <reaction evidence="10 11">
        <text>shikimate + ATP = 3-phosphoshikimate + ADP + H(+)</text>
        <dbReference type="Rhea" id="RHEA:13121"/>
        <dbReference type="ChEBI" id="CHEBI:15378"/>
        <dbReference type="ChEBI" id="CHEBI:30616"/>
        <dbReference type="ChEBI" id="CHEBI:36208"/>
        <dbReference type="ChEBI" id="CHEBI:145989"/>
        <dbReference type="ChEBI" id="CHEBI:456216"/>
        <dbReference type="EC" id="2.7.1.71"/>
    </reaction>
</comment>
<dbReference type="GO" id="GO:0005524">
    <property type="term" value="F:ATP binding"/>
    <property type="evidence" value="ECO:0007669"/>
    <property type="project" value="UniProtKB-UniRule"/>
</dbReference>
<evidence type="ECO:0000313" key="13">
    <source>
        <dbReference type="Proteomes" id="UP000319576"/>
    </source>
</evidence>
<dbReference type="KEGG" id="uli:ETAA1_42530"/>
<organism evidence="12 13">
    <name type="scientific">Urbifossiella limnaea</name>
    <dbReference type="NCBI Taxonomy" id="2528023"/>
    <lineage>
        <taxon>Bacteria</taxon>
        <taxon>Pseudomonadati</taxon>
        <taxon>Planctomycetota</taxon>
        <taxon>Planctomycetia</taxon>
        <taxon>Gemmatales</taxon>
        <taxon>Gemmataceae</taxon>
        <taxon>Urbifossiella</taxon>
    </lineage>
</organism>
<proteinExistence type="inferred from homology"/>
<evidence type="ECO:0000256" key="5">
    <source>
        <dbReference type="ARBA" id="ARBA00022679"/>
    </source>
</evidence>
<sequence>MSATLILLVGPRGSGKSTVGPELARRLGWAFADADELVESTAGMSIAAIFAAEGEAGFRDREAAALESLCALPNRVVATGGGAVLRESNRALLKRSGFVVWLTVTPEVAFERMTADPTTAARRPNLTAAGGLGELRELIASREPLYRAVADFTCDTGGASPDAAAAAILTAWTNFRSTSGPAPRSSSG</sequence>
<dbReference type="InterPro" id="IPR023000">
    <property type="entry name" value="Shikimate_kinase_CS"/>
</dbReference>
<accession>A0A517XXR2</accession>
<keyword evidence="11" id="KW-0479">Metal-binding</keyword>
<dbReference type="PANTHER" id="PTHR21087">
    <property type="entry name" value="SHIKIMATE KINASE"/>
    <property type="match status" value="1"/>
</dbReference>
<dbReference type="GO" id="GO:0009073">
    <property type="term" value="P:aromatic amino acid family biosynthetic process"/>
    <property type="evidence" value="ECO:0007669"/>
    <property type="project" value="UniProtKB-KW"/>
</dbReference>
<evidence type="ECO:0000256" key="8">
    <source>
        <dbReference type="ARBA" id="ARBA00022840"/>
    </source>
</evidence>
<dbReference type="PRINTS" id="PR01100">
    <property type="entry name" value="SHIKIMTKNASE"/>
</dbReference>
<dbReference type="SUPFAM" id="SSF52540">
    <property type="entry name" value="P-loop containing nucleoside triphosphate hydrolases"/>
    <property type="match status" value="1"/>
</dbReference>
<dbReference type="AlphaFoldDB" id="A0A517XXR2"/>
<feature type="binding site" evidence="11">
    <location>
        <position position="123"/>
    </location>
    <ligand>
        <name>ATP</name>
        <dbReference type="ChEBI" id="CHEBI:30616"/>
    </ligand>
</feature>
<evidence type="ECO:0000256" key="6">
    <source>
        <dbReference type="ARBA" id="ARBA00022741"/>
    </source>
</evidence>
<keyword evidence="6 11" id="KW-0547">Nucleotide-binding</keyword>
<evidence type="ECO:0000256" key="7">
    <source>
        <dbReference type="ARBA" id="ARBA00022777"/>
    </source>
</evidence>
<feature type="binding site" evidence="11">
    <location>
        <position position="35"/>
    </location>
    <ligand>
        <name>substrate</name>
    </ligand>
</feature>
<evidence type="ECO:0000256" key="3">
    <source>
        <dbReference type="ARBA" id="ARBA00012154"/>
    </source>
</evidence>
<dbReference type="CDD" id="cd00464">
    <property type="entry name" value="SK"/>
    <property type="match status" value="1"/>
</dbReference>
<dbReference type="Gene3D" id="3.40.50.300">
    <property type="entry name" value="P-loop containing nucleotide triphosphate hydrolases"/>
    <property type="match status" value="1"/>
</dbReference>
<feature type="binding site" evidence="11">
    <location>
        <position position="142"/>
    </location>
    <ligand>
        <name>substrate</name>
    </ligand>
</feature>
<reference evidence="12 13" key="1">
    <citation type="submission" date="2019-02" db="EMBL/GenBank/DDBJ databases">
        <title>Deep-cultivation of Planctomycetes and their phenomic and genomic characterization uncovers novel biology.</title>
        <authorList>
            <person name="Wiegand S."/>
            <person name="Jogler M."/>
            <person name="Boedeker C."/>
            <person name="Pinto D."/>
            <person name="Vollmers J."/>
            <person name="Rivas-Marin E."/>
            <person name="Kohn T."/>
            <person name="Peeters S.H."/>
            <person name="Heuer A."/>
            <person name="Rast P."/>
            <person name="Oberbeckmann S."/>
            <person name="Bunk B."/>
            <person name="Jeske O."/>
            <person name="Meyerdierks A."/>
            <person name="Storesund J.E."/>
            <person name="Kallscheuer N."/>
            <person name="Luecker S."/>
            <person name="Lage O.M."/>
            <person name="Pohl T."/>
            <person name="Merkel B.J."/>
            <person name="Hornburger P."/>
            <person name="Mueller R.-W."/>
            <person name="Bruemmer F."/>
            <person name="Labrenz M."/>
            <person name="Spormann A.M."/>
            <person name="Op den Camp H."/>
            <person name="Overmann J."/>
            <person name="Amann R."/>
            <person name="Jetten M.S.M."/>
            <person name="Mascher T."/>
            <person name="Medema M.H."/>
            <person name="Devos D.P."/>
            <person name="Kaster A.-K."/>
            <person name="Ovreas L."/>
            <person name="Rohde M."/>
            <person name="Galperin M.Y."/>
            <person name="Jogler C."/>
        </authorList>
    </citation>
    <scope>NUCLEOTIDE SEQUENCE [LARGE SCALE GENOMIC DNA]</scope>
    <source>
        <strain evidence="12 13">ETA_A1</strain>
    </source>
</reference>
<dbReference type="InterPro" id="IPR027417">
    <property type="entry name" value="P-loop_NTPase"/>
</dbReference>
<comment type="cofactor">
    <cofactor evidence="11">
        <name>Mg(2+)</name>
        <dbReference type="ChEBI" id="CHEBI:18420"/>
    </cofactor>
    <text evidence="11">Binds 1 Mg(2+) ion per subunit.</text>
</comment>
<evidence type="ECO:0000256" key="1">
    <source>
        <dbReference type="ARBA" id="ARBA00004842"/>
    </source>
</evidence>
<protein>
    <recommendedName>
        <fullName evidence="3 11">Shikimate kinase</fullName>
        <shortName evidence="11">SK</shortName>
        <ecNumber evidence="3 11">2.7.1.71</ecNumber>
    </recommendedName>
</protein>
<keyword evidence="7 11" id="KW-0418">Kinase</keyword>
<feature type="binding site" evidence="11">
    <location>
        <position position="81"/>
    </location>
    <ligand>
        <name>substrate</name>
    </ligand>
</feature>
<name>A0A517XXR2_9BACT</name>
<dbReference type="Pfam" id="PF01202">
    <property type="entry name" value="SKI"/>
    <property type="match status" value="1"/>
</dbReference>
<evidence type="ECO:0000256" key="11">
    <source>
        <dbReference type="HAMAP-Rule" id="MF_00109"/>
    </source>
</evidence>
<dbReference type="GO" id="GO:0004765">
    <property type="term" value="F:shikimate kinase activity"/>
    <property type="evidence" value="ECO:0007669"/>
    <property type="project" value="UniProtKB-UniRule"/>
</dbReference>